<organism evidence="2 3">
    <name type="scientific">candidate division CSSED10-310 bacterium</name>
    <dbReference type="NCBI Taxonomy" id="2855610"/>
    <lineage>
        <taxon>Bacteria</taxon>
        <taxon>Bacteria division CSSED10-310</taxon>
    </lineage>
</organism>
<dbReference type="InterPro" id="IPR008928">
    <property type="entry name" value="6-hairpin_glycosidase_sf"/>
</dbReference>
<dbReference type="Gene3D" id="1.50.10.20">
    <property type="match status" value="1"/>
</dbReference>
<dbReference type="SUPFAM" id="SSF48208">
    <property type="entry name" value="Six-hairpin glycosidases"/>
    <property type="match status" value="1"/>
</dbReference>
<proteinExistence type="predicted"/>
<name>A0ABV6YVW5_UNCC1</name>
<evidence type="ECO:0000313" key="3">
    <source>
        <dbReference type="Proteomes" id="UP001594351"/>
    </source>
</evidence>
<sequence>MKRLKLFIYILPPLLLISALIICWLFLSARQIKEFIFIEEHELDELVFYFRSALEDSPQDFFPNVLPRSDLFLVTRYVSHHQPKRYWLKNPRPDDRFSDFISRIKIDLATLESSSIVLPTIHFKLELKTSAYIPYNLLMPELFLHHINFGDEGLRINNGPDEEFIFPTQALESGIEPKHVHSQLIKPVFQPDTELYRFKTRAVLLNVQQVDHQPVRRNQPPRRSVTRAVIFDSLRAGADFLLKHQASSGKYGYLYDPINDRYLASYNILRHGGTTFSLLQIYGLTKDERYLAGAEKAISWLVQHHVENQQDFSFVIDHNLVKLGGAALALLALSERERILGDGRDLELMRRFGKFLLHCMHENGEFRSYYQWSPAFPAPKRSSIYYPGEATFALVRLYRINGESEWLKAAMRAADFLIQRGKIAGIDVFVFPDAWLMYALAEIYEETGEIRFLTYCLKIADTLLAAQYHENENDPLFLGATVDTLCPRSTPAGARAEGLGALCRALKLTNQSQLVTKYKEALLKSASFQLSQQVHAGNCFYMRHPERAMGGFFGSIVDPTMRIDYTQHNLSSLLYTLDWLPR</sequence>
<keyword evidence="3" id="KW-1185">Reference proteome</keyword>
<feature type="transmembrane region" description="Helical" evidence="1">
    <location>
        <begin position="7"/>
        <end position="27"/>
    </location>
</feature>
<dbReference type="Proteomes" id="UP001594351">
    <property type="component" value="Unassembled WGS sequence"/>
</dbReference>
<keyword evidence="1" id="KW-1133">Transmembrane helix</keyword>
<accession>A0ABV6YVW5</accession>
<reference evidence="2 3" key="1">
    <citation type="submission" date="2024-09" db="EMBL/GenBank/DDBJ databases">
        <title>Laminarin stimulates single cell rates of sulfate reduction while oxygen inhibits transcriptomic activity in coastal marine sediment.</title>
        <authorList>
            <person name="Lindsay M."/>
            <person name="Orcutt B."/>
            <person name="Emerson D."/>
            <person name="Stepanauskas R."/>
            <person name="D'Angelo T."/>
        </authorList>
    </citation>
    <scope>NUCLEOTIDE SEQUENCE [LARGE SCALE GENOMIC DNA]</scope>
    <source>
        <strain evidence="2">SAG AM-311-K15</strain>
    </source>
</reference>
<dbReference type="EMBL" id="JBHPBY010000093">
    <property type="protein sequence ID" value="MFC1850355.1"/>
    <property type="molecule type" value="Genomic_DNA"/>
</dbReference>
<keyword evidence="1" id="KW-0812">Transmembrane</keyword>
<keyword evidence="1" id="KW-0472">Membrane</keyword>
<protein>
    <submittedName>
        <fullName evidence="2">Uncharacterized protein</fullName>
    </submittedName>
</protein>
<gene>
    <name evidence="2" type="ORF">ACFL27_09210</name>
</gene>
<evidence type="ECO:0000313" key="2">
    <source>
        <dbReference type="EMBL" id="MFC1850355.1"/>
    </source>
</evidence>
<comment type="caution">
    <text evidence="2">The sequence shown here is derived from an EMBL/GenBank/DDBJ whole genome shotgun (WGS) entry which is preliminary data.</text>
</comment>
<evidence type="ECO:0000256" key="1">
    <source>
        <dbReference type="SAM" id="Phobius"/>
    </source>
</evidence>